<feature type="active site" evidence="9">
    <location>
        <position position="150"/>
    </location>
</feature>
<gene>
    <name evidence="9" type="primary">ispE</name>
    <name evidence="12" type="ORF">E6H05_03375</name>
</gene>
<feature type="binding site" evidence="9">
    <location>
        <begin position="108"/>
        <end position="118"/>
    </location>
    <ligand>
        <name>ATP</name>
        <dbReference type="ChEBI" id="CHEBI:30616"/>
    </ligand>
</feature>
<keyword evidence="4 9" id="KW-0808">Transferase</keyword>
<dbReference type="Proteomes" id="UP000318834">
    <property type="component" value="Unassembled WGS sequence"/>
</dbReference>
<dbReference type="PIRSF" id="PIRSF010376">
    <property type="entry name" value="IspE"/>
    <property type="match status" value="1"/>
</dbReference>
<evidence type="ECO:0000313" key="13">
    <source>
        <dbReference type="Proteomes" id="UP000318834"/>
    </source>
</evidence>
<keyword evidence="6 9" id="KW-0418">Kinase</keyword>
<protein>
    <recommendedName>
        <fullName evidence="3 9">4-diphosphocytidyl-2-C-methyl-D-erythritol kinase</fullName>
        <shortName evidence="9">CMK</shortName>
        <ecNumber evidence="2 9">2.7.1.148</ecNumber>
    </recommendedName>
    <alternativeName>
        <fullName evidence="8 9">4-(cytidine-5'-diphospho)-2-C-methyl-D-erythritol kinase</fullName>
    </alternativeName>
</protein>
<feature type="active site" evidence="9">
    <location>
        <position position="25"/>
    </location>
</feature>
<comment type="pathway">
    <text evidence="9">Isoprenoid biosynthesis; isopentenyl diphosphate biosynthesis via DXP pathway; isopentenyl diphosphate from 1-deoxy-D-xylulose 5-phosphate: step 3/6.</text>
</comment>
<dbReference type="PANTHER" id="PTHR43527">
    <property type="entry name" value="4-DIPHOSPHOCYTIDYL-2-C-METHYL-D-ERYTHRITOL KINASE, CHLOROPLASTIC"/>
    <property type="match status" value="1"/>
</dbReference>
<dbReference type="EC" id="2.7.1.148" evidence="2 9"/>
<reference evidence="12 13" key="1">
    <citation type="journal article" date="2019" name="Nat. Microbiol.">
        <title>Mediterranean grassland soil C-N compound turnover is dependent on rainfall and depth, and is mediated by genomically divergent microorganisms.</title>
        <authorList>
            <person name="Diamond S."/>
            <person name="Andeer P.F."/>
            <person name="Li Z."/>
            <person name="Crits-Christoph A."/>
            <person name="Burstein D."/>
            <person name="Anantharaman K."/>
            <person name="Lane K.R."/>
            <person name="Thomas B.C."/>
            <person name="Pan C."/>
            <person name="Northen T.R."/>
            <person name="Banfield J.F."/>
        </authorList>
    </citation>
    <scope>NUCLEOTIDE SEQUENCE [LARGE SCALE GENOMIC DNA]</scope>
    <source>
        <strain evidence="12">NP_8</strain>
    </source>
</reference>
<evidence type="ECO:0000256" key="7">
    <source>
        <dbReference type="ARBA" id="ARBA00022840"/>
    </source>
</evidence>
<dbReference type="UniPathway" id="UPA00056">
    <property type="reaction ID" value="UER00094"/>
</dbReference>
<dbReference type="InterPro" id="IPR013750">
    <property type="entry name" value="GHMP_kinase_C_dom"/>
</dbReference>
<proteinExistence type="inferred from homology"/>
<dbReference type="HAMAP" id="MF_00061">
    <property type="entry name" value="IspE"/>
    <property type="match status" value="1"/>
</dbReference>
<feature type="domain" description="GHMP kinase C-terminal" evidence="11">
    <location>
        <begin position="212"/>
        <end position="284"/>
    </location>
</feature>
<sequence length="302" mass="32453">MPVEVGKPVEGGKPVKELHLNAYAKVNLTLNVGGARSDGYHEIESVMHTIALHDSITLREAGTGVEVLVTNSEVPNDQRNLVVRAAQLLREAFGVERNVQIELVKRIPAAAGLGGGSSDAAVTLLGLAQMWKLRLDGRELLALATKLGSDVPFFLEGGAAVARGRGERLAFLPPLPTTWIVLARPRVAVTTEWAYRQLNPAAIAVRPDTPAMVDAVKREDVRDVGRLLCNVFEDLIISSYPIVGELKSRVLRGEAYGAALSGTGPTVFGLMANEAAARKVADELQVLPDVDVQVTRTFAEER</sequence>
<evidence type="ECO:0000256" key="4">
    <source>
        <dbReference type="ARBA" id="ARBA00022679"/>
    </source>
</evidence>
<comment type="similarity">
    <text evidence="1 9">Belongs to the GHMP kinase family. IspE subfamily.</text>
</comment>
<dbReference type="Gene3D" id="3.30.70.890">
    <property type="entry name" value="GHMP kinase, C-terminal domain"/>
    <property type="match status" value="1"/>
</dbReference>
<dbReference type="SUPFAM" id="SSF54211">
    <property type="entry name" value="Ribosomal protein S5 domain 2-like"/>
    <property type="match status" value="1"/>
</dbReference>
<dbReference type="NCBIfam" id="TIGR00154">
    <property type="entry name" value="ispE"/>
    <property type="match status" value="1"/>
</dbReference>
<accession>A0A537IZ47</accession>
<evidence type="ECO:0000259" key="10">
    <source>
        <dbReference type="Pfam" id="PF00288"/>
    </source>
</evidence>
<dbReference type="InterPro" id="IPR006204">
    <property type="entry name" value="GHMP_kinase_N_dom"/>
</dbReference>
<evidence type="ECO:0000256" key="9">
    <source>
        <dbReference type="HAMAP-Rule" id="MF_00061"/>
    </source>
</evidence>
<name>A0A537IZ47_9BACT</name>
<dbReference type="PANTHER" id="PTHR43527:SF2">
    <property type="entry name" value="4-DIPHOSPHOCYTIDYL-2-C-METHYL-D-ERYTHRITOL KINASE, CHLOROPLASTIC"/>
    <property type="match status" value="1"/>
</dbReference>
<dbReference type="InterPro" id="IPR014721">
    <property type="entry name" value="Ribsml_uS5_D2-typ_fold_subgr"/>
</dbReference>
<dbReference type="EMBL" id="VBAP01000018">
    <property type="protein sequence ID" value="TMI76545.1"/>
    <property type="molecule type" value="Genomic_DNA"/>
</dbReference>
<evidence type="ECO:0000256" key="8">
    <source>
        <dbReference type="ARBA" id="ARBA00032554"/>
    </source>
</evidence>
<organism evidence="12 13">
    <name type="scientific">Candidatus Segetimicrobium genomatis</name>
    <dbReference type="NCBI Taxonomy" id="2569760"/>
    <lineage>
        <taxon>Bacteria</taxon>
        <taxon>Bacillati</taxon>
        <taxon>Candidatus Sysuimicrobiota</taxon>
        <taxon>Candidatus Sysuimicrobiia</taxon>
        <taxon>Candidatus Sysuimicrobiales</taxon>
        <taxon>Candidatus Segetimicrobiaceae</taxon>
        <taxon>Candidatus Segetimicrobium</taxon>
    </lineage>
</organism>
<dbReference type="GO" id="GO:0016114">
    <property type="term" value="P:terpenoid biosynthetic process"/>
    <property type="evidence" value="ECO:0007669"/>
    <property type="project" value="UniProtKB-UniRule"/>
</dbReference>
<evidence type="ECO:0000313" key="12">
    <source>
        <dbReference type="EMBL" id="TMI76545.1"/>
    </source>
</evidence>
<feature type="domain" description="GHMP kinase N-terminal" evidence="10">
    <location>
        <begin position="80"/>
        <end position="158"/>
    </location>
</feature>
<comment type="catalytic activity">
    <reaction evidence="9">
        <text>4-CDP-2-C-methyl-D-erythritol + ATP = 4-CDP-2-C-methyl-D-erythritol 2-phosphate + ADP + H(+)</text>
        <dbReference type="Rhea" id="RHEA:18437"/>
        <dbReference type="ChEBI" id="CHEBI:15378"/>
        <dbReference type="ChEBI" id="CHEBI:30616"/>
        <dbReference type="ChEBI" id="CHEBI:57823"/>
        <dbReference type="ChEBI" id="CHEBI:57919"/>
        <dbReference type="ChEBI" id="CHEBI:456216"/>
        <dbReference type="EC" id="2.7.1.148"/>
    </reaction>
</comment>
<evidence type="ECO:0000256" key="6">
    <source>
        <dbReference type="ARBA" id="ARBA00022777"/>
    </source>
</evidence>
<dbReference type="AlphaFoldDB" id="A0A537IZ47"/>
<keyword evidence="7 9" id="KW-0067">ATP-binding</keyword>
<dbReference type="GO" id="GO:0005524">
    <property type="term" value="F:ATP binding"/>
    <property type="evidence" value="ECO:0007669"/>
    <property type="project" value="UniProtKB-UniRule"/>
</dbReference>
<comment type="caution">
    <text evidence="12">The sequence shown here is derived from an EMBL/GenBank/DDBJ whole genome shotgun (WGS) entry which is preliminary data.</text>
</comment>
<dbReference type="Gene3D" id="3.30.230.10">
    <property type="match status" value="1"/>
</dbReference>
<dbReference type="GO" id="GO:0019288">
    <property type="term" value="P:isopentenyl diphosphate biosynthetic process, methylerythritol 4-phosphate pathway"/>
    <property type="evidence" value="ECO:0007669"/>
    <property type="project" value="UniProtKB-UniRule"/>
</dbReference>
<keyword evidence="9" id="KW-0414">Isoprene biosynthesis</keyword>
<dbReference type="InterPro" id="IPR036554">
    <property type="entry name" value="GHMP_kinase_C_sf"/>
</dbReference>
<evidence type="ECO:0000256" key="3">
    <source>
        <dbReference type="ARBA" id="ARBA00017473"/>
    </source>
</evidence>
<comment type="function">
    <text evidence="9">Catalyzes the phosphorylation of the position 2 hydroxy group of 4-diphosphocytidyl-2C-methyl-D-erythritol.</text>
</comment>
<evidence type="ECO:0000256" key="2">
    <source>
        <dbReference type="ARBA" id="ARBA00012052"/>
    </source>
</evidence>
<dbReference type="Pfam" id="PF08544">
    <property type="entry name" value="GHMP_kinases_C"/>
    <property type="match status" value="1"/>
</dbReference>
<evidence type="ECO:0000256" key="1">
    <source>
        <dbReference type="ARBA" id="ARBA00009684"/>
    </source>
</evidence>
<dbReference type="Pfam" id="PF00288">
    <property type="entry name" value="GHMP_kinases_N"/>
    <property type="match status" value="1"/>
</dbReference>
<dbReference type="PRINTS" id="PR00958">
    <property type="entry name" value="HOMSERKINASE"/>
</dbReference>
<keyword evidence="5 9" id="KW-0547">Nucleotide-binding</keyword>
<dbReference type="GO" id="GO:0050515">
    <property type="term" value="F:4-(cytidine 5'-diphospho)-2-C-methyl-D-erythritol kinase activity"/>
    <property type="evidence" value="ECO:0007669"/>
    <property type="project" value="UniProtKB-UniRule"/>
</dbReference>
<dbReference type="InterPro" id="IPR020568">
    <property type="entry name" value="Ribosomal_Su5_D2-typ_SF"/>
</dbReference>
<dbReference type="SUPFAM" id="SSF55060">
    <property type="entry name" value="GHMP Kinase, C-terminal domain"/>
    <property type="match status" value="1"/>
</dbReference>
<evidence type="ECO:0000256" key="5">
    <source>
        <dbReference type="ARBA" id="ARBA00022741"/>
    </source>
</evidence>
<evidence type="ECO:0000259" key="11">
    <source>
        <dbReference type="Pfam" id="PF08544"/>
    </source>
</evidence>
<dbReference type="InterPro" id="IPR004424">
    <property type="entry name" value="IspE"/>
</dbReference>